<dbReference type="PANTHER" id="PTHR12935:SF0">
    <property type="entry name" value="GAMMA-GLUTAMYLCYCLOTRANSFERASE"/>
    <property type="match status" value="1"/>
</dbReference>
<evidence type="ECO:0000256" key="2">
    <source>
        <dbReference type="ARBA" id="ARBA00023239"/>
    </source>
</evidence>
<protein>
    <recommendedName>
        <fullName evidence="1">gamma-glutamylcyclotransferase</fullName>
        <ecNumber evidence="1">4.3.2.9</ecNumber>
    </recommendedName>
</protein>
<dbReference type="PANTHER" id="PTHR12935">
    <property type="entry name" value="GAMMA-GLUTAMYLCYCLOTRANSFERASE"/>
    <property type="match status" value="1"/>
</dbReference>
<reference evidence="4" key="1">
    <citation type="submission" date="2016-04" db="EMBL/GenBank/DDBJ databases">
        <authorList>
            <person name="Calderon-Fernandez G.M.Sr."/>
        </authorList>
    </citation>
    <scope>NUCLEOTIDE SEQUENCE</scope>
    <source>
        <strain evidence="4">Int1</strain>
        <tissue evidence="4">Integument</tissue>
    </source>
</reference>
<dbReference type="AlphaFoldDB" id="A0A171A451"/>
<keyword evidence="2 4" id="KW-0456">Lyase</keyword>
<dbReference type="Pfam" id="PF13772">
    <property type="entry name" value="AIG2_2"/>
    <property type="match status" value="1"/>
</dbReference>
<dbReference type="EC" id="4.3.2.9" evidence="1"/>
<dbReference type="GO" id="GO:0003839">
    <property type="term" value="F:gamma-glutamylcyclotransferase activity"/>
    <property type="evidence" value="ECO:0007669"/>
    <property type="project" value="UniProtKB-EC"/>
</dbReference>
<dbReference type="CDD" id="cd06661">
    <property type="entry name" value="GGCT_like"/>
    <property type="match status" value="1"/>
</dbReference>
<dbReference type="InterPro" id="IPR036568">
    <property type="entry name" value="GGCT-like_sf"/>
</dbReference>
<feature type="binding site" evidence="3">
    <location>
        <position position="139"/>
    </location>
    <ligand>
        <name>substrate</name>
    </ligand>
</feature>
<evidence type="ECO:0000256" key="3">
    <source>
        <dbReference type="PIRSR" id="PIRSR617939-2"/>
    </source>
</evidence>
<evidence type="ECO:0000313" key="4">
    <source>
        <dbReference type="EMBL" id="JAS01634.1"/>
    </source>
</evidence>
<dbReference type="InterPro" id="IPR013024">
    <property type="entry name" value="GGCT-like"/>
</dbReference>
<keyword evidence="4" id="KW-0808">Transferase</keyword>
<dbReference type="SUPFAM" id="SSF110857">
    <property type="entry name" value="Gamma-glutamyl cyclotransferase-like"/>
    <property type="match status" value="1"/>
</dbReference>
<name>A0A171A451_TRIIF</name>
<dbReference type="InterPro" id="IPR017939">
    <property type="entry name" value="G-Glutamylcylcotransferase"/>
</dbReference>
<dbReference type="Gene3D" id="3.10.490.10">
    <property type="entry name" value="Gamma-glutamyl cyclotransferase-like"/>
    <property type="match status" value="1"/>
</dbReference>
<reference evidence="4" key="2">
    <citation type="journal article" date="2017" name="J. Med. Entomol.">
        <title>Transcriptome Analysis of the Triatoma infestans (Hemiptera: Reduviidae) Integument.</title>
        <authorList>
            <person name="Calderon-Fernandez G.M."/>
            <person name="Moriconi D.E."/>
            <person name="Dulbecco A.B."/>
            <person name="Juarez M.P."/>
        </authorList>
    </citation>
    <scope>NUCLEOTIDE SEQUENCE</scope>
    <source>
        <strain evidence="4">Int1</strain>
        <tissue evidence="4">Integument</tissue>
    </source>
</reference>
<proteinExistence type="predicted"/>
<sequence>MSHKKILYFAYCANMLSNRMECCVHKSVVRKEAAKLEGYKMEYGEFSKVWYGTLPTIVKNPNSVVWGCLWELQECYKHLLDELQGVGEGIYKPINVELVSQKAKGGTFAAMTYQLVKDPPIPQMKYGIVLKKFRPSMVYQEQLIEGAREACLPLYYRKWLMSIRHNGYTGSVLPNLDVDIDPIKLD</sequence>
<organism evidence="4">
    <name type="scientific">Triatoma infestans</name>
    <name type="common">Assassin bug</name>
    <dbReference type="NCBI Taxonomy" id="30076"/>
    <lineage>
        <taxon>Eukaryota</taxon>
        <taxon>Metazoa</taxon>
        <taxon>Ecdysozoa</taxon>
        <taxon>Arthropoda</taxon>
        <taxon>Hexapoda</taxon>
        <taxon>Insecta</taxon>
        <taxon>Pterygota</taxon>
        <taxon>Neoptera</taxon>
        <taxon>Paraneoptera</taxon>
        <taxon>Hemiptera</taxon>
        <taxon>Heteroptera</taxon>
        <taxon>Panheteroptera</taxon>
        <taxon>Cimicomorpha</taxon>
        <taxon>Reduviidae</taxon>
        <taxon>Triatominae</taxon>
        <taxon>Triatoma</taxon>
    </lineage>
</organism>
<accession>A0A171A451</accession>
<evidence type="ECO:0000256" key="1">
    <source>
        <dbReference type="ARBA" id="ARBA00012346"/>
    </source>
</evidence>
<dbReference type="GO" id="GO:0016740">
    <property type="term" value="F:transferase activity"/>
    <property type="evidence" value="ECO:0007669"/>
    <property type="project" value="UniProtKB-KW"/>
</dbReference>
<dbReference type="EMBL" id="GEMB01001524">
    <property type="protein sequence ID" value="JAS01634.1"/>
    <property type="molecule type" value="Transcribed_RNA"/>
</dbReference>